<keyword evidence="15" id="KW-1185">Reference proteome</keyword>
<proteinExistence type="inferred from homology"/>
<dbReference type="FunFam" id="3.40.50.300:FF:000225">
    <property type="entry name" value="Thymidylate kinase"/>
    <property type="match status" value="1"/>
</dbReference>
<keyword evidence="8 12" id="KW-0067">ATP-binding</keyword>
<dbReference type="GO" id="GO:0005829">
    <property type="term" value="C:cytosol"/>
    <property type="evidence" value="ECO:0007669"/>
    <property type="project" value="TreeGrafter"/>
</dbReference>
<dbReference type="AlphaFoldDB" id="A0A1M6FHU2"/>
<name>A0A1M6FHU2_9BACT</name>
<dbReference type="PANTHER" id="PTHR10344:SF4">
    <property type="entry name" value="UMP-CMP KINASE 2, MITOCHONDRIAL"/>
    <property type="match status" value="1"/>
</dbReference>
<evidence type="ECO:0000256" key="9">
    <source>
        <dbReference type="ARBA" id="ARBA00029962"/>
    </source>
</evidence>
<evidence type="ECO:0000256" key="7">
    <source>
        <dbReference type="ARBA" id="ARBA00022777"/>
    </source>
</evidence>
<dbReference type="OrthoDB" id="9774907at2"/>
<evidence type="ECO:0000256" key="1">
    <source>
        <dbReference type="ARBA" id="ARBA00009776"/>
    </source>
</evidence>
<protein>
    <recommendedName>
        <fullName evidence="3 12">Thymidylate kinase</fullName>
        <ecNumber evidence="2 12">2.7.4.9</ecNumber>
    </recommendedName>
    <alternativeName>
        <fullName evidence="9 12">dTMP kinase</fullName>
    </alternativeName>
</protein>
<reference evidence="15" key="1">
    <citation type="submission" date="2016-11" db="EMBL/GenBank/DDBJ databases">
        <authorList>
            <person name="Varghese N."/>
            <person name="Submissions S."/>
        </authorList>
    </citation>
    <scope>NUCLEOTIDE SEQUENCE [LARGE SCALE GENOMIC DNA]</scope>
    <source>
        <strain evidence="15">DSM 16219</strain>
    </source>
</reference>
<dbReference type="PANTHER" id="PTHR10344">
    <property type="entry name" value="THYMIDYLATE KINASE"/>
    <property type="match status" value="1"/>
</dbReference>
<dbReference type="InterPro" id="IPR027417">
    <property type="entry name" value="P-loop_NTPase"/>
</dbReference>
<evidence type="ECO:0000256" key="11">
    <source>
        <dbReference type="ARBA" id="ARBA00057735"/>
    </source>
</evidence>
<evidence type="ECO:0000313" key="15">
    <source>
        <dbReference type="Proteomes" id="UP000183994"/>
    </source>
</evidence>
<dbReference type="SUPFAM" id="SSF52540">
    <property type="entry name" value="P-loop containing nucleoside triphosphate hydrolases"/>
    <property type="match status" value="1"/>
</dbReference>
<organism evidence="14 15">
    <name type="scientific">Desulfatibacillum alkenivorans DSM 16219</name>
    <dbReference type="NCBI Taxonomy" id="1121393"/>
    <lineage>
        <taxon>Bacteria</taxon>
        <taxon>Pseudomonadati</taxon>
        <taxon>Thermodesulfobacteriota</taxon>
        <taxon>Desulfobacteria</taxon>
        <taxon>Desulfobacterales</taxon>
        <taxon>Desulfatibacillaceae</taxon>
        <taxon>Desulfatibacillum</taxon>
    </lineage>
</organism>
<accession>A0A1M6FHU2</accession>
<comment type="catalytic activity">
    <reaction evidence="10 12">
        <text>dTMP + ATP = dTDP + ADP</text>
        <dbReference type="Rhea" id="RHEA:13517"/>
        <dbReference type="ChEBI" id="CHEBI:30616"/>
        <dbReference type="ChEBI" id="CHEBI:58369"/>
        <dbReference type="ChEBI" id="CHEBI:63528"/>
        <dbReference type="ChEBI" id="CHEBI:456216"/>
        <dbReference type="EC" id="2.7.4.9"/>
    </reaction>
</comment>
<evidence type="ECO:0000259" key="13">
    <source>
        <dbReference type="Pfam" id="PF02223"/>
    </source>
</evidence>
<keyword evidence="5 12" id="KW-0545">Nucleotide biosynthesis</keyword>
<dbReference type="GO" id="GO:0006227">
    <property type="term" value="P:dUDP biosynthetic process"/>
    <property type="evidence" value="ECO:0007669"/>
    <property type="project" value="TreeGrafter"/>
</dbReference>
<evidence type="ECO:0000256" key="8">
    <source>
        <dbReference type="ARBA" id="ARBA00022840"/>
    </source>
</evidence>
<evidence type="ECO:0000313" key="14">
    <source>
        <dbReference type="EMBL" id="SHI97209.1"/>
    </source>
</evidence>
<dbReference type="HAMAP" id="MF_00165">
    <property type="entry name" value="Thymidylate_kinase"/>
    <property type="match status" value="1"/>
</dbReference>
<keyword evidence="7 12" id="KW-0418">Kinase</keyword>
<dbReference type="Gene3D" id="3.40.50.300">
    <property type="entry name" value="P-loop containing nucleotide triphosphate hydrolases"/>
    <property type="match status" value="1"/>
</dbReference>
<dbReference type="InterPro" id="IPR039430">
    <property type="entry name" value="Thymidylate_kin-like_dom"/>
</dbReference>
<sequence length="220" mass="24195">MSRPGVFITLEGIEGAGKTTQVGRILEFMESQGYECISTREPGGTGIGAKIRAILLNSEHVTLAPLAELLLYEADRAQHLARLIKPALEAGKCVVCDRFCDATTAYQGYARELSLDFINQLHARILDGLTPDLTLLFDLPAEVGLSRAKARLHEQNNTSREGRFEAEDLAFHRKVRQGYLALAKAEPGRFSIVNADAAPGQVWEETKELLAEFTAKRNLA</sequence>
<dbReference type="GO" id="GO:0005524">
    <property type="term" value="F:ATP binding"/>
    <property type="evidence" value="ECO:0007669"/>
    <property type="project" value="UniProtKB-UniRule"/>
</dbReference>
<dbReference type="Pfam" id="PF02223">
    <property type="entry name" value="Thymidylate_kin"/>
    <property type="match status" value="1"/>
</dbReference>
<evidence type="ECO:0000256" key="6">
    <source>
        <dbReference type="ARBA" id="ARBA00022741"/>
    </source>
</evidence>
<keyword evidence="4 12" id="KW-0808">Transferase</keyword>
<dbReference type="GO" id="GO:0004798">
    <property type="term" value="F:dTMP kinase activity"/>
    <property type="evidence" value="ECO:0007669"/>
    <property type="project" value="UniProtKB-UniRule"/>
</dbReference>
<feature type="domain" description="Thymidylate kinase-like" evidence="13">
    <location>
        <begin position="10"/>
        <end position="202"/>
    </location>
</feature>
<dbReference type="RefSeq" id="WP_073473169.1">
    <property type="nucleotide sequence ID" value="NZ_FQZU01000003.1"/>
</dbReference>
<comment type="function">
    <text evidence="11 12">Phosphorylation of dTMP to form dTDP in both de novo and salvage pathways of dTTP synthesis.</text>
</comment>
<evidence type="ECO:0000256" key="12">
    <source>
        <dbReference type="HAMAP-Rule" id="MF_00165"/>
    </source>
</evidence>
<dbReference type="EC" id="2.7.4.9" evidence="2 12"/>
<dbReference type="EMBL" id="FQZU01000003">
    <property type="protein sequence ID" value="SHI97209.1"/>
    <property type="molecule type" value="Genomic_DNA"/>
</dbReference>
<evidence type="ECO:0000256" key="10">
    <source>
        <dbReference type="ARBA" id="ARBA00048743"/>
    </source>
</evidence>
<evidence type="ECO:0000256" key="5">
    <source>
        <dbReference type="ARBA" id="ARBA00022727"/>
    </source>
</evidence>
<dbReference type="STRING" id="1121393.SAMN02745216_00824"/>
<gene>
    <name evidence="12" type="primary">tmk</name>
    <name evidence="14" type="ORF">SAMN02745216_00824</name>
</gene>
<dbReference type="CDD" id="cd01672">
    <property type="entry name" value="TMPK"/>
    <property type="match status" value="1"/>
</dbReference>
<evidence type="ECO:0000256" key="4">
    <source>
        <dbReference type="ARBA" id="ARBA00022679"/>
    </source>
</evidence>
<dbReference type="InterPro" id="IPR018094">
    <property type="entry name" value="Thymidylate_kinase"/>
</dbReference>
<keyword evidence="6 12" id="KW-0547">Nucleotide-binding</keyword>
<dbReference type="GO" id="GO:0006233">
    <property type="term" value="P:dTDP biosynthetic process"/>
    <property type="evidence" value="ECO:0007669"/>
    <property type="project" value="InterPro"/>
</dbReference>
<evidence type="ECO:0000256" key="3">
    <source>
        <dbReference type="ARBA" id="ARBA00017144"/>
    </source>
</evidence>
<dbReference type="GO" id="GO:0006235">
    <property type="term" value="P:dTTP biosynthetic process"/>
    <property type="evidence" value="ECO:0007669"/>
    <property type="project" value="UniProtKB-UniRule"/>
</dbReference>
<evidence type="ECO:0000256" key="2">
    <source>
        <dbReference type="ARBA" id="ARBA00012980"/>
    </source>
</evidence>
<comment type="similarity">
    <text evidence="1 12">Belongs to the thymidylate kinase family.</text>
</comment>
<dbReference type="NCBIfam" id="TIGR00041">
    <property type="entry name" value="DTMP_kinase"/>
    <property type="match status" value="1"/>
</dbReference>
<dbReference type="Proteomes" id="UP000183994">
    <property type="component" value="Unassembled WGS sequence"/>
</dbReference>
<feature type="binding site" evidence="12">
    <location>
        <begin position="12"/>
        <end position="19"/>
    </location>
    <ligand>
        <name>ATP</name>
        <dbReference type="ChEBI" id="CHEBI:30616"/>
    </ligand>
</feature>